<dbReference type="NCBIfam" id="TIGR00278">
    <property type="entry name" value="membrane protein insertion efficiency factor YidD"/>
    <property type="match status" value="1"/>
</dbReference>
<dbReference type="InterPro" id="IPR002696">
    <property type="entry name" value="Membr_insert_effic_factor_YidD"/>
</dbReference>
<evidence type="ECO:0000313" key="1">
    <source>
        <dbReference type="EMBL" id="MFC4554090.1"/>
    </source>
</evidence>
<proteinExistence type="predicted"/>
<comment type="caution">
    <text evidence="1">The sequence shown here is derived from an EMBL/GenBank/DDBJ whole genome shotgun (WGS) entry which is preliminary data.</text>
</comment>
<organism evidence="1 2">
    <name type="scientific">Georgenia faecalis</name>
    <dbReference type="NCBI Taxonomy" id="2483799"/>
    <lineage>
        <taxon>Bacteria</taxon>
        <taxon>Bacillati</taxon>
        <taxon>Actinomycetota</taxon>
        <taxon>Actinomycetes</taxon>
        <taxon>Micrococcales</taxon>
        <taxon>Bogoriellaceae</taxon>
        <taxon>Georgenia</taxon>
    </lineage>
</organism>
<dbReference type="Proteomes" id="UP001595955">
    <property type="component" value="Unassembled WGS sequence"/>
</dbReference>
<protein>
    <submittedName>
        <fullName evidence="1">Membrane protein insertion efficiency factor YidD</fullName>
    </submittedName>
</protein>
<name>A0ABV9D5X5_9MICO</name>
<dbReference type="Pfam" id="PF01809">
    <property type="entry name" value="YidD"/>
    <property type="match status" value="1"/>
</dbReference>
<reference evidence="2" key="1">
    <citation type="journal article" date="2019" name="Int. J. Syst. Evol. Microbiol.">
        <title>The Global Catalogue of Microorganisms (GCM) 10K type strain sequencing project: providing services to taxonomists for standard genome sequencing and annotation.</title>
        <authorList>
            <consortium name="The Broad Institute Genomics Platform"/>
            <consortium name="The Broad Institute Genome Sequencing Center for Infectious Disease"/>
            <person name="Wu L."/>
            <person name="Ma J."/>
        </authorList>
    </citation>
    <scope>NUCLEOTIDE SEQUENCE [LARGE SCALE GENOMIC DNA]</scope>
    <source>
        <strain evidence="2">JCM 3369</strain>
    </source>
</reference>
<gene>
    <name evidence="1" type="primary">yidD</name>
    <name evidence="1" type="ORF">ACFO3F_02420</name>
</gene>
<sequence>MSLPSRLVTTLIRVYQRRISPRKGFTCAHLVAHGGRSCSAAVADVVAQVGVARALVPTAARFLACYQAAQLLASTQVQGVCCCGGIPVPFRFGGR</sequence>
<dbReference type="EMBL" id="JBHSGF010000001">
    <property type="protein sequence ID" value="MFC4554090.1"/>
    <property type="molecule type" value="Genomic_DNA"/>
</dbReference>
<dbReference type="RefSeq" id="WP_122823284.1">
    <property type="nucleotide sequence ID" value="NZ_CP033325.1"/>
</dbReference>
<accession>A0ABV9D5X5</accession>
<dbReference type="SMART" id="SM01234">
    <property type="entry name" value="Haemolytic"/>
    <property type="match status" value="1"/>
</dbReference>
<evidence type="ECO:0000313" key="2">
    <source>
        <dbReference type="Proteomes" id="UP001595955"/>
    </source>
</evidence>
<keyword evidence="2" id="KW-1185">Reference proteome</keyword>